<organism evidence="7">
    <name type="scientific">Thrips palmi</name>
    <name type="common">Melon thrips</name>
    <dbReference type="NCBI Taxonomy" id="161013"/>
    <lineage>
        <taxon>Eukaryota</taxon>
        <taxon>Metazoa</taxon>
        <taxon>Ecdysozoa</taxon>
        <taxon>Arthropoda</taxon>
        <taxon>Hexapoda</taxon>
        <taxon>Insecta</taxon>
        <taxon>Pterygota</taxon>
        <taxon>Neoptera</taxon>
        <taxon>Paraneoptera</taxon>
        <taxon>Thysanoptera</taxon>
        <taxon>Terebrantia</taxon>
        <taxon>Thripoidea</taxon>
        <taxon>Thripidae</taxon>
        <taxon>Thrips</taxon>
    </lineage>
</organism>
<evidence type="ECO:0000313" key="8">
    <source>
        <dbReference type="RefSeq" id="XP_034240679.1"/>
    </source>
</evidence>
<keyword evidence="6" id="KW-1185">Reference proteome</keyword>
<evidence type="ECO:0000256" key="1">
    <source>
        <dbReference type="ARBA" id="ARBA00010838"/>
    </source>
</evidence>
<feature type="signal peptide" evidence="5">
    <location>
        <begin position="1"/>
        <end position="17"/>
    </location>
</feature>
<evidence type="ECO:0000313" key="7">
    <source>
        <dbReference type="RefSeq" id="XP_034240678.1"/>
    </source>
</evidence>
<dbReference type="KEGG" id="tpal:117644959"/>
<dbReference type="InterPro" id="IPR001360">
    <property type="entry name" value="Glyco_hydro_1"/>
</dbReference>
<evidence type="ECO:0000313" key="6">
    <source>
        <dbReference type="Proteomes" id="UP000515158"/>
    </source>
</evidence>
<comment type="similarity">
    <text evidence="1 4">Belongs to the glycosyl hydrolase 1 family.</text>
</comment>
<reference evidence="7 8" key="1">
    <citation type="submission" date="2025-04" db="UniProtKB">
        <authorList>
            <consortium name="RefSeq"/>
        </authorList>
    </citation>
    <scope>IDENTIFICATION</scope>
    <source>
        <tissue evidence="7 8">Total insect</tissue>
    </source>
</reference>
<dbReference type="Pfam" id="PF00232">
    <property type="entry name" value="Glyco_hydro_1"/>
    <property type="match status" value="1"/>
</dbReference>
<evidence type="ECO:0000256" key="2">
    <source>
        <dbReference type="ARBA" id="ARBA00022801"/>
    </source>
</evidence>
<dbReference type="Proteomes" id="UP000515158">
    <property type="component" value="Unplaced"/>
</dbReference>
<dbReference type="GO" id="GO:0008422">
    <property type="term" value="F:beta-glucosidase activity"/>
    <property type="evidence" value="ECO:0007669"/>
    <property type="project" value="TreeGrafter"/>
</dbReference>
<dbReference type="InterPro" id="IPR017853">
    <property type="entry name" value="GH"/>
</dbReference>
<feature type="chain" id="PRO_5044654809" evidence="5">
    <location>
        <begin position="18"/>
        <end position="349"/>
    </location>
</feature>
<name>A0A6P8YLB2_THRPL</name>
<keyword evidence="5" id="KW-0732">Signal</keyword>
<dbReference type="GO" id="GO:0005975">
    <property type="term" value="P:carbohydrate metabolic process"/>
    <property type="evidence" value="ECO:0007669"/>
    <property type="project" value="InterPro"/>
</dbReference>
<evidence type="ECO:0000256" key="3">
    <source>
        <dbReference type="ARBA" id="ARBA00023295"/>
    </source>
</evidence>
<dbReference type="RefSeq" id="XP_034240679.1">
    <property type="nucleotide sequence ID" value="XM_034384788.1"/>
</dbReference>
<dbReference type="OrthoDB" id="8192729at2759"/>
<dbReference type="SUPFAM" id="SSF51445">
    <property type="entry name" value="(Trans)glycosidases"/>
    <property type="match status" value="1"/>
</dbReference>
<dbReference type="Gene3D" id="3.20.20.80">
    <property type="entry name" value="Glycosidases"/>
    <property type="match status" value="1"/>
</dbReference>
<dbReference type="PANTHER" id="PTHR10353:SF36">
    <property type="entry name" value="LP05116P"/>
    <property type="match status" value="1"/>
</dbReference>
<dbReference type="AlphaFoldDB" id="A0A6P8YLB2"/>
<accession>A0A6P8YLB2</accession>
<protein>
    <submittedName>
        <fullName evidence="7 8">Furostanol glycoside 26-O-beta-glucosidase-like isoform X1</fullName>
    </submittedName>
</protein>
<proteinExistence type="inferred from homology"/>
<evidence type="ECO:0000256" key="5">
    <source>
        <dbReference type="SAM" id="SignalP"/>
    </source>
</evidence>
<evidence type="ECO:0000256" key="4">
    <source>
        <dbReference type="RuleBase" id="RU003690"/>
    </source>
</evidence>
<dbReference type="GeneID" id="117644959"/>
<keyword evidence="2" id="KW-0378">Hydrolase</keyword>
<sequence length="349" mass="39087">MFKPVMLAALLAGVAHCRFMEPSSDPYALPEGMLIGAGVSALQTEGAWNLSGKAESAADYVLHLGKLSSLGFGDPHDHDVAADSYHRYKEDIAMAVKLKLTLYRFSISWSRVLPDSDPSNPNMEGVQYYHDLIDEILRNNLTPMATLHHFDHPRILEDQFKGFQGEEMVAKFKEYARFAFNQYAGKVKLWVTVNEPNMYCIYFPNLYNISGLYTDNDMQRYDCVRHTILAHAEAYHVFHEDNHEGRVGFTALLTPARPNSTRSEDVYTAAAYNELQAGLALNPVVHGDWPQDVKDLAGSKVPEFSEAEKQRIKGTADFLGFNVYYTLTVAYKTPDNATDGGSIRGGMHC</sequence>
<dbReference type="PANTHER" id="PTHR10353">
    <property type="entry name" value="GLYCOSYL HYDROLASE"/>
    <property type="match status" value="1"/>
</dbReference>
<gene>
    <name evidence="7 8" type="primary">LOC117644959</name>
</gene>
<dbReference type="RefSeq" id="XP_034240678.1">
    <property type="nucleotide sequence ID" value="XM_034384787.1"/>
</dbReference>
<keyword evidence="3" id="KW-0326">Glycosidase</keyword>